<feature type="region of interest" description="Disordered" evidence="1">
    <location>
        <begin position="618"/>
        <end position="641"/>
    </location>
</feature>
<dbReference type="Pfam" id="PF21745">
    <property type="entry name" value="PMI1_PMIR1-2_C"/>
    <property type="match status" value="1"/>
</dbReference>
<evidence type="ECO:0000313" key="3">
    <source>
        <dbReference type="EMBL" id="KAJ6746498.1"/>
    </source>
</evidence>
<proteinExistence type="predicted"/>
<reference evidence="3" key="1">
    <citation type="submission" date="2022-11" db="EMBL/GenBank/DDBJ databases">
        <authorList>
            <person name="Hyden B.L."/>
            <person name="Feng K."/>
            <person name="Yates T."/>
            <person name="Jawdy S."/>
            <person name="Smart L.B."/>
            <person name="Muchero W."/>
        </authorList>
    </citation>
    <scope>NUCLEOTIDE SEQUENCE</scope>
    <source>
        <tissue evidence="3">Shoot tip</tissue>
    </source>
</reference>
<sequence>MIYRTGSLPGNFNQQHRAASRSVEDVKDLHEVLPVSSSELDVPVNILHQKLEDKLDASGYKPEFDALTENIDPVKQLSICDSDLIKKATENESENSEFAVIDQGTELSSVEVSIMSADVSTVDVKMDTGCHVASEEVTKLHLHDVENSSHEDVLGSHDCNFKEEICSKESVMEELESALKSISILESDALDSPEEKEDYMEVKTDYETISRGMSLSLDELTESVANDFLDMLGMEQSPFGLSSESEPESPRERLLRQFEKDALAAGGSLFDFDVDYGDQRECDYDSSTASGLGEFSEDFELLSVIQAAEEEELMGTQAAFDCSPPKSSGGFGSPIDLPPEEPFELPALGEGLGSFLQTKNGGFVRSMNPSIFRNAQNSGNLVMQVSSPVVVPAEMGSSIMDIQQQLASIGIEKLSMQANKLMPLEDITGKTMQQVAWEAGATLEGPERSSLLQQENTMDDASLAQKSVNARSSAPRSNRFSSGSLVSETGPEYVSLEDLAPLAMDKIEALSIEGLRIQSGMSDEEAPSNIRAQSIGDISSLQGKGVDISGSLGLEGTAGLQLLDIKDSEDDIDGLMGLSLTLDEWMRLDSGNIGDEDQISERTSKILAAHHASSLDLIRGGSKGGRGRGKGSGRKCGFAGE</sequence>
<accession>A0A9Q0VF97</accession>
<evidence type="ECO:0000259" key="2">
    <source>
        <dbReference type="Pfam" id="PF21745"/>
    </source>
</evidence>
<evidence type="ECO:0000313" key="4">
    <source>
        <dbReference type="Proteomes" id="UP001151752"/>
    </source>
</evidence>
<reference evidence="3" key="2">
    <citation type="journal article" date="2023" name="Int. J. Mol. Sci.">
        <title>De Novo Assembly and Annotation of 11 Diverse Shrub Willow (Salix) Genomes Reveals Novel Gene Organization in Sex-Linked Regions.</title>
        <authorList>
            <person name="Hyden B."/>
            <person name="Feng K."/>
            <person name="Yates T.B."/>
            <person name="Jawdy S."/>
            <person name="Cereghino C."/>
            <person name="Smart L.B."/>
            <person name="Muchero W."/>
        </authorList>
    </citation>
    <scope>NUCLEOTIDE SEQUENCE</scope>
    <source>
        <tissue evidence="3">Shoot tip</tissue>
    </source>
</reference>
<dbReference type="PANTHER" id="PTHR33414:SF1">
    <property type="entry name" value="PROTEIN PLASTID MOVEMENT IMPAIRED 1-RELATED 1"/>
    <property type="match status" value="1"/>
</dbReference>
<dbReference type="PANTHER" id="PTHR33414">
    <property type="entry name" value="PROTEIN PLASTID MOVEMENT IMPAIRED 1-RELATED 1"/>
    <property type="match status" value="1"/>
</dbReference>
<dbReference type="Proteomes" id="UP001151752">
    <property type="component" value="Chromosome 6"/>
</dbReference>
<protein>
    <submittedName>
        <fullName evidence="3">PROTEIN PLASTID MOVEMENT IMPAIRED 1-RELATED 1</fullName>
    </submittedName>
</protein>
<comment type="caution">
    <text evidence="3">The sequence shown here is derived from an EMBL/GenBank/DDBJ whole genome shotgun (WGS) entry which is preliminary data.</text>
</comment>
<dbReference type="InterPro" id="IPR048972">
    <property type="entry name" value="PMI1_PMIR1-2_C"/>
</dbReference>
<keyword evidence="4" id="KW-1185">Reference proteome</keyword>
<feature type="region of interest" description="Disordered" evidence="1">
    <location>
        <begin position="465"/>
        <end position="487"/>
    </location>
</feature>
<evidence type="ECO:0000256" key="1">
    <source>
        <dbReference type="SAM" id="MobiDB-lite"/>
    </source>
</evidence>
<dbReference type="AlphaFoldDB" id="A0A9Q0VF97"/>
<gene>
    <name evidence="3" type="ORF">OIU74_029049</name>
</gene>
<dbReference type="EMBL" id="JAPFFM010000009">
    <property type="protein sequence ID" value="KAJ6746498.1"/>
    <property type="molecule type" value="Genomic_DNA"/>
</dbReference>
<feature type="domain" description="PMI1/PMIR1-2 C-terminal" evidence="2">
    <location>
        <begin position="380"/>
        <end position="530"/>
    </location>
</feature>
<dbReference type="InterPro" id="IPR039614">
    <property type="entry name" value="PMI1-like"/>
</dbReference>
<name>A0A9Q0VF97_9ROSI</name>
<organism evidence="3 4">
    <name type="scientific">Salix koriyanagi</name>
    <dbReference type="NCBI Taxonomy" id="2511006"/>
    <lineage>
        <taxon>Eukaryota</taxon>
        <taxon>Viridiplantae</taxon>
        <taxon>Streptophyta</taxon>
        <taxon>Embryophyta</taxon>
        <taxon>Tracheophyta</taxon>
        <taxon>Spermatophyta</taxon>
        <taxon>Magnoliopsida</taxon>
        <taxon>eudicotyledons</taxon>
        <taxon>Gunneridae</taxon>
        <taxon>Pentapetalae</taxon>
        <taxon>rosids</taxon>
        <taxon>fabids</taxon>
        <taxon>Malpighiales</taxon>
        <taxon>Salicaceae</taxon>
        <taxon>Saliceae</taxon>
        <taxon>Salix</taxon>
    </lineage>
</organism>